<dbReference type="InterPro" id="IPR036291">
    <property type="entry name" value="NAD(P)-bd_dom_sf"/>
</dbReference>
<dbReference type="SMART" id="SM00829">
    <property type="entry name" value="PKS_ER"/>
    <property type="match status" value="1"/>
</dbReference>
<accession>A0A5N0TP04</accession>
<dbReference type="InterPro" id="IPR011032">
    <property type="entry name" value="GroES-like_sf"/>
</dbReference>
<dbReference type="EMBL" id="VYUY01000003">
    <property type="protein sequence ID" value="KAA9135968.1"/>
    <property type="molecule type" value="Genomic_DNA"/>
</dbReference>
<organism evidence="2 3">
    <name type="scientific">Microbacterium caowuchunii</name>
    <dbReference type="NCBI Taxonomy" id="2614638"/>
    <lineage>
        <taxon>Bacteria</taxon>
        <taxon>Bacillati</taxon>
        <taxon>Actinomycetota</taxon>
        <taxon>Actinomycetes</taxon>
        <taxon>Micrococcales</taxon>
        <taxon>Microbacteriaceae</taxon>
        <taxon>Microbacterium</taxon>
    </lineage>
</organism>
<evidence type="ECO:0000313" key="2">
    <source>
        <dbReference type="EMBL" id="KAA9135968.1"/>
    </source>
</evidence>
<dbReference type="Proteomes" id="UP000326838">
    <property type="component" value="Unassembled WGS sequence"/>
</dbReference>
<dbReference type="Pfam" id="PF13602">
    <property type="entry name" value="ADH_zinc_N_2"/>
    <property type="match status" value="1"/>
</dbReference>
<name>A0A5N0TP04_9MICO</name>
<dbReference type="Pfam" id="PF08240">
    <property type="entry name" value="ADH_N"/>
    <property type="match status" value="1"/>
</dbReference>
<evidence type="ECO:0000259" key="1">
    <source>
        <dbReference type="SMART" id="SM00829"/>
    </source>
</evidence>
<dbReference type="Gene3D" id="3.40.50.720">
    <property type="entry name" value="NAD(P)-binding Rossmann-like Domain"/>
    <property type="match status" value="1"/>
</dbReference>
<comment type="caution">
    <text evidence="2">The sequence shown here is derived from an EMBL/GenBank/DDBJ whole genome shotgun (WGS) entry which is preliminary data.</text>
</comment>
<dbReference type="GO" id="GO:0016491">
    <property type="term" value="F:oxidoreductase activity"/>
    <property type="evidence" value="ECO:0007669"/>
    <property type="project" value="InterPro"/>
</dbReference>
<dbReference type="RefSeq" id="WP_150891821.1">
    <property type="nucleotide sequence ID" value="NZ_VYUY01000003.1"/>
</dbReference>
<dbReference type="CDD" id="cd05289">
    <property type="entry name" value="MDR_like_2"/>
    <property type="match status" value="1"/>
</dbReference>
<dbReference type="Gene3D" id="3.90.180.10">
    <property type="entry name" value="Medium-chain alcohol dehydrogenases, catalytic domain"/>
    <property type="match status" value="1"/>
</dbReference>
<keyword evidence="3" id="KW-1185">Reference proteome</keyword>
<dbReference type="InterPro" id="IPR020843">
    <property type="entry name" value="ER"/>
</dbReference>
<dbReference type="PANTHER" id="PTHR44013">
    <property type="entry name" value="ZINC-TYPE ALCOHOL DEHYDROGENASE-LIKE PROTEIN C16A3.02C"/>
    <property type="match status" value="1"/>
</dbReference>
<proteinExistence type="predicted"/>
<protein>
    <submittedName>
        <fullName evidence="2">NADP-dependent oxidoreductase</fullName>
    </submittedName>
</protein>
<feature type="domain" description="Enoyl reductase (ER)" evidence="1">
    <location>
        <begin position="10"/>
        <end position="305"/>
    </location>
</feature>
<dbReference type="InterPro" id="IPR052733">
    <property type="entry name" value="Chloroplast_QOR"/>
</dbReference>
<sequence length="314" mass="33469">MRAVTYTEFGGIDKLRMAERPMPKIGPLSVLVKVVSASINPVDFQIREGLEQEYLQTQFPISPGLDVAGVVVRLGADTPEFQIGDEIIGHAMKDVVTYGTLAEYVELPVRSAAHKPAALSFDEAATLPLASQTALQSVDRAAITSADTVLIHGAAGGVGVFGTQIAVRTGARVIGTASPRNHDFLRSFGAEPIDYRENLVAVARAAAPDGYDVVLDYAGRSSLASTPHLLRDGGRVVSIADPDAREVYGGHFVWLRPNTADLNRVAQMVADGDVKVEIAAIYDLPEFADAFTALQSGTSRGKIVVRVGQPFLDE</sequence>
<evidence type="ECO:0000313" key="3">
    <source>
        <dbReference type="Proteomes" id="UP000326838"/>
    </source>
</evidence>
<dbReference type="SUPFAM" id="SSF51735">
    <property type="entry name" value="NAD(P)-binding Rossmann-fold domains"/>
    <property type="match status" value="1"/>
</dbReference>
<dbReference type="InterPro" id="IPR013154">
    <property type="entry name" value="ADH-like_N"/>
</dbReference>
<gene>
    <name evidence="2" type="ORF">F6B40_01970</name>
</gene>
<reference evidence="3" key="1">
    <citation type="submission" date="2019-09" db="EMBL/GenBank/DDBJ databases">
        <title>Mumia zhuanghuii sp. nov. isolated from the intestinal contents of plateau pika (Ochotona curzoniae) in the Qinghai-Tibet plateau of China.</title>
        <authorList>
            <person name="Tian Z."/>
        </authorList>
    </citation>
    <scope>NUCLEOTIDE SEQUENCE [LARGE SCALE GENOMIC DNA]</scope>
    <source>
        <strain evidence="3">L-033</strain>
    </source>
</reference>
<dbReference type="SUPFAM" id="SSF50129">
    <property type="entry name" value="GroES-like"/>
    <property type="match status" value="1"/>
</dbReference>
<dbReference type="AlphaFoldDB" id="A0A5N0TP04"/>
<dbReference type="PANTHER" id="PTHR44013:SF1">
    <property type="entry name" value="ZINC-TYPE ALCOHOL DEHYDROGENASE-LIKE PROTEIN C16A3.02C"/>
    <property type="match status" value="1"/>
</dbReference>